<dbReference type="RefSeq" id="WP_123249978.1">
    <property type="nucleotide sequence ID" value="NZ_RJLS01000002.1"/>
</dbReference>
<reference evidence="1 2" key="1">
    <citation type="submission" date="2018-11" db="EMBL/GenBank/DDBJ databases">
        <title>Characterization of surface water Dickeya isolates.</title>
        <authorList>
            <person name="Van Gijsegem F."/>
            <person name="Pedron J."/>
        </authorList>
    </citation>
    <scope>NUCLEOTIDE SEQUENCE [LARGE SCALE GENOMIC DNA]</scope>
    <source>
        <strain evidence="1 2">FVG10-MFV-A16</strain>
    </source>
</reference>
<comment type="caution">
    <text evidence="1">The sequence shown here is derived from an EMBL/GenBank/DDBJ whole genome shotgun (WGS) entry which is preliminary data.</text>
</comment>
<evidence type="ECO:0000313" key="1">
    <source>
        <dbReference type="EMBL" id="RNM26727.1"/>
    </source>
</evidence>
<name>A0ABX9WY56_9GAMM</name>
<sequence>MVELFDRIINPKVKSAVFVARYGTHAVTFQEKSETKLERVTISGLDPDNTLAFTLDFKKQSGKCDAYYNQLSKYFNKATRYINKGCDIVILTKIKSKWYLIVSDMKSERIDHDDVSQLENSECFLNWVMELAKMNSVKLCNKDLCKKKPEVVKVIFKAQCGARKNATRIKDQKKPEIKDGIKIFSCAQREHFIHINSLLSN</sequence>
<keyword evidence="2" id="KW-1185">Reference proteome</keyword>
<evidence type="ECO:0008006" key="3">
    <source>
        <dbReference type="Google" id="ProtNLM"/>
    </source>
</evidence>
<accession>A0ABX9WY56</accession>
<gene>
    <name evidence="1" type="ORF">EFS38_02975</name>
</gene>
<dbReference type="EMBL" id="RJLS01000002">
    <property type="protein sequence ID" value="RNM26727.1"/>
    <property type="molecule type" value="Genomic_DNA"/>
</dbReference>
<dbReference type="Proteomes" id="UP000271870">
    <property type="component" value="Unassembled WGS sequence"/>
</dbReference>
<organism evidence="1 2">
    <name type="scientific">Dickeya undicola</name>
    <dbReference type="NCBI Taxonomy" id="1577887"/>
    <lineage>
        <taxon>Bacteria</taxon>
        <taxon>Pseudomonadati</taxon>
        <taxon>Pseudomonadota</taxon>
        <taxon>Gammaproteobacteria</taxon>
        <taxon>Enterobacterales</taxon>
        <taxon>Pectobacteriaceae</taxon>
        <taxon>Dickeya</taxon>
    </lineage>
</organism>
<proteinExistence type="predicted"/>
<evidence type="ECO:0000313" key="2">
    <source>
        <dbReference type="Proteomes" id="UP000271870"/>
    </source>
</evidence>
<protein>
    <recommendedName>
        <fullName evidence="3">Decapping nuclease</fullName>
    </recommendedName>
</protein>